<accession>A0A9W7LNF1</accession>
<dbReference type="InterPro" id="IPR013809">
    <property type="entry name" value="ENTH"/>
</dbReference>
<evidence type="ECO:0000256" key="9">
    <source>
        <dbReference type="SAM" id="MobiDB-lite"/>
    </source>
</evidence>
<name>A0A9W7LNF1_HIBTR</name>
<dbReference type="PROSITE" id="PS50942">
    <property type="entry name" value="ENTH"/>
    <property type="match status" value="1"/>
</dbReference>
<dbReference type="GO" id="GO:0005546">
    <property type="term" value="F:phosphatidylinositol-4,5-bisphosphate binding"/>
    <property type="evidence" value="ECO:0007669"/>
    <property type="project" value="TreeGrafter"/>
</dbReference>
<dbReference type="OrthoDB" id="44015at2759"/>
<evidence type="ECO:0000256" key="8">
    <source>
        <dbReference type="ARBA" id="ARBA00023329"/>
    </source>
</evidence>
<protein>
    <recommendedName>
        <fullName evidence="10">ENTH domain-containing protein</fullName>
    </recommendedName>
</protein>
<dbReference type="PANTHER" id="PTHR22951:SF75">
    <property type="entry name" value="CLATHRIN COAT ASSEMBLY PROTEIN AP180"/>
    <property type="match status" value="1"/>
</dbReference>
<dbReference type="GO" id="GO:0006900">
    <property type="term" value="P:vesicle budding from membrane"/>
    <property type="evidence" value="ECO:0007669"/>
    <property type="project" value="TreeGrafter"/>
</dbReference>
<organism evidence="11 12">
    <name type="scientific">Hibiscus trionum</name>
    <name type="common">Flower of an hour</name>
    <dbReference type="NCBI Taxonomy" id="183268"/>
    <lineage>
        <taxon>Eukaryota</taxon>
        <taxon>Viridiplantae</taxon>
        <taxon>Streptophyta</taxon>
        <taxon>Embryophyta</taxon>
        <taxon>Tracheophyta</taxon>
        <taxon>Spermatophyta</taxon>
        <taxon>Magnoliopsida</taxon>
        <taxon>eudicotyledons</taxon>
        <taxon>Gunneridae</taxon>
        <taxon>Pentapetalae</taxon>
        <taxon>rosids</taxon>
        <taxon>malvids</taxon>
        <taxon>Malvales</taxon>
        <taxon>Malvaceae</taxon>
        <taxon>Malvoideae</taxon>
        <taxon>Hibiscus</taxon>
    </lineage>
</organism>
<keyword evidence="12" id="KW-1185">Reference proteome</keyword>
<dbReference type="GO" id="GO:0032050">
    <property type="term" value="F:clathrin heavy chain binding"/>
    <property type="evidence" value="ECO:0007669"/>
    <property type="project" value="TreeGrafter"/>
</dbReference>
<keyword evidence="4" id="KW-0254">Endocytosis</keyword>
<evidence type="ECO:0000256" key="1">
    <source>
        <dbReference type="ARBA" id="ARBA00004132"/>
    </source>
</evidence>
<comment type="subcellular location">
    <subcellularLocation>
        <location evidence="1">Cytoplasmic vesicle</location>
        <location evidence="1">Clathrin-coated vesicle</location>
    </subcellularLocation>
    <subcellularLocation>
        <location evidence="2">Golgi apparatus</location>
    </subcellularLocation>
    <subcellularLocation>
        <location evidence="3">Membrane</location>
        <location evidence="3">Clathrin-coated pit</location>
    </subcellularLocation>
</comment>
<evidence type="ECO:0000256" key="2">
    <source>
        <dbReference type="ARBA" id="ARBA00004555"/>
    </source>
</evidence>
<dbReference type="EMBL" id="BSYR01000010">
    <property type="protein sequence ID" value="GMI70954.1"/>
    <property type="molecule type" value="Genomic_DNA"/>
</dbReference>
<feature type="region of interest" description="Disordered" evidence="9">
    <location>
        <begin position="339"/>
        <end position="359"/>
    </location>
</feature>
<dbReference type="GO" id="GO:0005794">
    <property type="term" value="C:Golgi apparatus"/>
    <property type="evidence" value="ECO:0007669"/>
    <property type="project" value="UniProtKB-SubCell"/>
</dbReference>
<dbReference type="InterPro" id="IPR048050">
    <property type="entry name" value="ANTH_N_plant"/>
</dbReference>
<keyword evidence="7" id="KW-0168">Coated pit</keyword>
<keyword evidence="6" id="KW-0472">Membrane</keyword>
<evidence type="ECO:0000313" key="12">
    <source>
        <dbReference type="Proteomes" id="UP001165190"/>
    </source>
</evidence>
<gene>
    <name evidence="11" type="ORF">HRI_000764700</name>
</gene>
<evidence type="ECO:0000256" key="7">
    <source>
        <dbReference type="ARBA" id="ARBA00023176"/>
    </source>
</evidence>
<dbReference type="CDD" id="cd16987">
    <property type="entry name" value="ANTH_N_AP180_plant"/>
    <property type="match status" value="1"/>
</dbReference>
<dbReference type="FunFam" id="1.20.58.150:FF:000005">
    <property type="entry name" value="putative clathrin assembly protein At2g25430"/>
    <property type="match status" value="1"/>
</dbReference>
<evidence type="ECO:0000256" key="4">
    <source>
        <dbReference type="ARBA" id="ARBA00022583"/>
    </source>
</evidence>
<dbReference type="InterPro" id="IPR011417">
    <property type="entry name" value="ANTH_dom"/>
</dbReference>
<dbReference type="GO" id="GO:0072583">
    <property type="term" value="P:clathrin-dependent endocytosis"/>
    <property type="evidence" value="ECO:0007669"/>
    <property type="project" value="InterPro"/>
</dbReference>
<dbReference type="Pfam" id="PF07651">
    <property type="entry name" value="ANTH"/>
    <property type="match status" value="1"/>
</dbReference>
<dbReference type="SUPFAM" id="SSF48464">
    <property type="entry name" value="ENTH/VHS domain"/>
    <property type="match status" value="1"/>
</dbReference>
<feature type="compositionally biased region" description="Polar residues" evidence="9">
    <location>
        <begin position="584"/>
        <end position="603"/>
    </location>
</feature>
<dbReference type="GO" id="GO:0005545">
    <property type="term" value="F:1-phosphatidylinositol binding"/>
    <property type="evidence" value="ECO:0007669"/>
    <property type="project" value="InterPro"/>
</dbReference>
<evidence type="ECO:0000256" key="3">
    <source>
        <dbReference type="ARBA" id="ARBA00004600"/>
    </source>
</evidence>
<comment type="caution">
    <text evidence="11">The sequence shown here is derived from an EMBL/GenBank/DDBJ whole genome shotgun (WGS) entry which is preliminary data.</text>
</comment>
<dbReference type="InterPro" id="IPR008942">
    <property type="entry name" value="ENTH_VHS"/>
</dbReference>
<evidence type="ECO:0000313" key="11">
    <source>
        <dbReference type="EMBL" id="GMI70954.1"/>
    </source>
</evidence>
<dbReference type="Gene3D" id="1.25.40.90">
    <property type="match status" value="1"/>
</dbReference>
<dbReference type="InterPro" id="IPR014712">
    <property type="entry name" value="ANTH_dom_sf"/>
</dbReference>
<proteinExistence type="predicted"/>
<evidence type="ECO:0000259" key="10">
    <source>
        <dbReference type="PROSITE" id="PS50942"/>
    </source>
</evidence>
<keyword evidence="8" id="KW-0968">Cytoplasmic vesicle</keyword>
<dbReference type="AlphaFoldDB" id="A0A9W7LNF1"/>
<dbReference type="GO" id="GO:0030136">
    <property type="term" value="C:clathrin-coated vesicle"/>
    <property type="evidence" value="ECO:0007669"/>
    <property type="project" value="UniProtKB-SubCell"/>
</dbReference>
<feature type="domain" description="ENTH" evidence="10">
    <location>
        <begin position="23"/>
        <end position="159"/>
    </location>
</feature>
<evidence type="ECO:0000256" key="5">
    <source>
        <dbReference type="ARBA" id="ARBA00023034"/>
    </source>
</evidence>
<dbReference type="PANTHER" id="PTHR22951">
    <property type="entry name" value="CLATHRIN ASSEMBLY PROTEIN"/>
    <property type="match status" value="1"/>
</dbReference>
<evidence type="ECO:0000256" key="6">
    <source>
        <dbReference type="ARBA" id="ARBA00023136"/>
    </source>
</evidence>
<dbReference type="SMART" id="SM00273">
    <property type="entry name" value="ENTH"/>
    <property type="match status" value="1"/>
</dbReference>
<reference evidence="11" key="1">
    <citation type="submission" date="2023-05" db="EMBL/GenBank/DDBJ databases">
        <title>Genome and transcriptome analyses reveal genes involved in the formation of fine ridges on petal epidermal cells in Hibiscus trionum.</title>
        <authorList>
            <person name="Koshimizu S."/>
            <person name="Masuda S."/>
            <person name="Ishii T."/>
            <person name="Shirasu K."/>
            <person name="Hoshino A."/>
            <person name="Arita M."/>
        </authorList>
    </citation>
    <scope>NUCLEOTIDE SEQUENCE</scope>
    <source>
        <strain evidence="11">Hamamatsu line</strain>
    </source>
</reference>
<dbReference type="InterPro" id="IPR045192">
    <property type="entry name" value="AP180-like"/>
</dbReference>
<dbReference type="GO" id="GO:0048268">
    <property type="term" value="P:clathrin coat assembly"/>
    <property type="evidence" value="ECO:0007669"/>
    <property type="project" value="InterPro"/>
</dbReference>
<sequence>MPSKLKKAIGAVKDRTSISLAKVVNTNSATLEVAVLKATTHDHSPIDERHVQDILQTVSSNRLFARIAARSIAKRLGKTKSWVVVLKCLMLVLRIVQDGDPYFPKEVLHAMNRKARTLNLPTFRDDSGPIPCDYTAFVKSFASYIEERLDCFLTGKLQKRFTFREKQLSGHLRSRRVNQQSVQHMKPSMLLDRISYWQRLLDKAIATIPTGSAKTNRLVLLSFYAVVRESFDLYRDISNGLGLVLDSFFHLQHKSCVSTIEYCVKAGKQFEHLSSFYESCKRMEVGRTSDYPSVHGISEELLETLKEFVKDQASFPSTRKSPSSKSPLLLRLVSTAAKDLSVSEGEPEAAPSPRTSRGSAATLEDLMKQEEEGEEEESVAALRASFSIANFSELSRKQFDEQEVSYNNVAETGSNHSLPIGQDQNVNIDFISFDEWPNVENNNKALVQQSSETSSYSANAEKGCCRELALIEVAASQNLANYQSFFDNRTKQASQNGASGVSFSNSWFQDHTNYQLGSQNGANDGLFSNSWLQEDQLASQNGATGVSFSNSWLQGDIANDRQASENGANGVSFPNSWLQANHSNEQQASQNGAAGVSLPNSWLQDDHRNDQQASQNGVMGNSYVNDWLLQQQQVEHEQASNDVTSGLWCFDDWLKEDKNLDHASDQLVFNGDVCFDDWLQGNEIIESEKQNQNSAPDWSNNGGSENWELVLVEATTQASQHLFNGIEPSMANHLLDQTPIVPQRQYNPFLEDETDISASIATTTANHNVAGFPDGFSMLPVFQATPTYFTQSSNEIPAPIFQAIPESVPQNPNGTITAAFEHGVTDNPFTPWPTLKAGNNRSVDQQDIFQQQLWLR</sequence>
<dbReference type="GO" id="GO:0005905">
    <property type="term" value="C:clathrin-coated pit"/>
    <property type="evidence" value="ECO:0007669"/>
    <property type="project" value="UniProtKB-SubCell"/>
</dbReference>
<keyword evidence="5" id="KW-0333">Golgi apparatus</keyword>
<dbReference type="SUPFAM" id="SSF89009">
    <property type="entry name" value="GAT-like domain"/>
    <property type="match status" value="1"/>
</dbReference>
<dbReference type="Gene3D" id="1.20.58.150">
    <property type="entry name" value="ANTH domain"/>
    <property type="match status" value="1"/>
</dbReference>
<feature type="region of interest" description="Disordered" evidence="9">
    <location>
        <begin position="584"/>
        <end position="617"/>
    </location>
</feature>
<dbReference type="GO" id="GO:0000149">
    <property type="term" value="F:SNARE binding"/>
    <property type="evidence" value="ECO:0007669"/>
    <property type="project" value="TreeGrafter"/>
</dbReference>
<dbReference type="Proteomes" id="UP001165190">
    <property type="component" value="Unassembled WGS sequence"/>
</dbReference>